<dbReference type="Pfam" id="PF12833">
    <property type="entry name" value="HTH_18"/>
    <property type="match status" value="1"/>
</dbReference>
<dbReference type="InterPro" id="IPR018060">
    <property type="entry name" value="HTH_AraC"/>
</dbReference>
<evidence type="ECO:0000256" key="1">
    <source>
        <dbReference type="ARBA" id="ARBA00023015"/>
    </source>
</evidence>
<dbReference type="PROSITE" id="PS01124">
    <property type="entry name" value="HTH_ARAC_FAMILY_2"/>
    <property type="match status" value="1"/>
</dbReference>
<dbReference type="InterPro" id="IPR020449">
    <property type="entry name" value="Tscrpt_reg_AraC-type_HTH"/>
</dbReference>
<organism evidence="4">
    <name type="scientific">Anaerostipes caccae</name>
    <dbReference type="NCBI Taxonomy" id="105841"/>
    <lineage>
        <taxon>Bacteria</taxon>
        <taxon>Bacillati</taxon>
        <taxon>Bacillota</taxon>
        <taxon>Clostridia</taxon>
        <taxon>Lachnospirales</taxon>
        <taxon>Lachnospiraceae</taxon>
        <taxon>Anaerostipes</taxon>
    </lineage>
</organism>
<dbReference type="SMART" id="SM00342">
    <property type="entry name" value="HTH_ARAC"/>
    <property type="match status" value="1"/>
</dbReference>
<dbReference type="InterPro" id="IPR009057">
    <property type="entry name" value="Homeodomain-like_sf"/>
</dbReference>
<dbReference type="InterPro" id="IPR018062">
    <property type="entry name" value="HTH_AraC-typ_CS"/>
</dbReference>
<dbReference type="GO" id="GO:0003700">
    <property type="term" value="F:DNA-binding transcription factor activity"/>
    <property type="evidence" value="ECO:0007669"/>
    <property type="project" value="InterPro"/>
</dbReference>
<dbReference type="Pfam" id="PF02311">
    <property type="entry name" value="AraC_binding"/>
    <property type="match status" value="1"/>
</dbReference>
<dbReference type="Gene3D" id="1.10.10.60">
    <property type="entry name" value="Homeodomain-like"/>
    <property type="match status" value="2"/>
</dbReference>
<dbReference type="PANTHER" id="PTHR43280">
    <property type="entry name" value="ARAC-FAMILY TRANSCRIPTIONAL REGULATOR"/>
    <property type="match status" value="1"/>
</dbReference>
<evidence type="ECO:0000313" key="4">
    <source>
        <dbReference type="EMBL" id="VYT30603.1"/>
    </source>
</evidence>
<dbReference type="AlphaFoldDB" id="A0A6N2VLW3"/>
<name>A0A6N2VLW3_9FIRM</name>
<accession>A0A6N2VLW3</accession>
<reference evidence="4" key="1">
    <citation type="submission" date="2019-11" db="EMBL/GenBank/DDBJ databases">
        <authorList>
            <person name="Feng L."/>
        </authorList>
    </citation>
    <scope>NUCLEOTIDE SEQUENCE</scope>
    <source>
        <strain evidence="4">AcaccaeLFYP115</strain>
    </source>
</reference>
<proteinExistence type="predicted"/>
<sequence length="299" mass="34837">MGNIPVYGMEHTFLDEKTGLLYRNSRFRQTASIHTHTFYEFFIVAEGSALHLVNDSIQTITQGDLVFIRPKDTHSYQFYYSDDFRIINIGFSEQLLQNIRLFLDHTAMLRTLTESELPPCVRLDKSGREEISVRFEEIGALMDTPKIQKTVFYAKCCLADVFTRYFFSYDTEEFPTASCPSWFQPMLNEMQKFDNLRIGFPKMIELSSCSSNHLCRVFKSVMSVTPTEYINSKRLEYSVYLLTQTSKEIIEISMLCGFSSLSHFYHLFKKKYQCPPSRFRKMNGNYIQDSSPKTTGTDL</sequence>
<gene>
    <name evidence="4" type="primary">rhaR</name>
    <name evidence="4" type="ORF">ACLFYP115_02588</name>
</gene>
<dbReference type="InterPro" id="IPR003313">
    <property type="entry name" value="AraC-bd"/>
</dbReference>
<dbReference type="EMBL" id="CACRSQ010000007">
    <property type="protein sequence ID" value="VYT30603.1"/>
    <property type="molecule type" value="Genomic_DNA"/>
</dbReference>
<dbReference type="GO" id="GO:0043565">
    <property type="term" value="F:sequence-specific DNA binding"/>
    <property type="evidence" value="ECO:0007669"/>
    <property type="project" value="InterPro"/>
</dbReference>
<evidence type="ECO:0000256" key="3">
    <source>
        <dbReference type="ARBA" id="ARBA00023163"/>
    </source>
</evidence>
<dbReference type="RefSeq" id="WP_006567460.1">
    <property type="nucleotide sequence ID" value="NZ_BAABZP010000001.1"/>
</dbReference>
<keyword evidence="2" id="KW-0238">DNA-binding</keyword>
<dbReference type="InterPro" id="IPR037923">
    <property type="entry name" value="HTH-like"/>
</dbReference>
<keyword evidence="1" id="KW-0805">Transcription regulation</keyword>
<dbReference type="Gene3D" id="2.60.120.10">
    <property type="entry name" value="Jelly Rolls"/>
    <property type="match status" value="1"/>
</dbReference>
<dbReference type="InterPro" id="IPR014710">
    <property type="entry name" value="RmlC-like_jellyroll"/>
</dbReference>
<dbReference type="PRINTS" id="PR00032">
    <property type="entry name" value="HTHARAC"/>
</dbReference>
<dbReference type="SUPFAM" id="SSF46689">
    <property type="entry name" value="Homeodomain-like"/>
    <property type="match status" value="1"/>
</dbReference>
<dbReference type="PROSITE" id="PS00041">
    <property type="entry name" value="HTH_ARAC_FAMILY_1"/>
    <property type="match status" value="1"/>
</dbReference>
<keyword evidence="3" id="KW-0804">Transcription</keyword>
<dbReference type="PANTHER" id="PTHR43280:SF28">
    <property type="entry name" value="HTH-TYPE TRANSCRIPTIONAL ACTIVATOR RHAS"/>
    <property type="match status" value="1"/>
</dbReference>
<protein>
    <submittedName>
        <fullName evidence="4">HTH-type transcriptional activator RhaR</fullName>
    </submittedName>
</protein>
<dbReference type="SUPFAM" id="SSF51215">
    <property type="entry name" value="Regulatory protein AraC"/>
    <property type="match status" value="1"/>
</dbReference>
<evidence type="ECO:0000256" key="2">
    <source>
        <dbReference type="ARBA" id="ARBA00023125"/>
    </source>
</evidence>